<evidence type="ECO:0000259" key="4">
    <source>
        <dbReference type="Pfam" id="PF00535"/>
    </source>
</evidence>
<dbReference type="Gene3D" id="3.90.550.10">
    <property type="entry name" value="Spore Coat Polysaccharide Biosynthesis Protein SpsA, Chain A"/>
    <property type="match status" value="1"/>
</dbReference>
<comment type="similarity">
    <text evidence="1">Belongs to the glycosyltransferase 2 family.</text>
</comment>
<gene>
    <name evidence="5" type="ORF">E4656_02225</name>
</gene>
<name>A0A4Z0WF57_9GAMM</name>
<dbReference type="Pfam" id="PF00535">
    <property type="entry name" value="Glycos_transf_2"/>
    <property type="match status" value="1"/>
</dbReference>
<reference evidence="5 6" key="1">
    <citation type="submission" date="2019-04" db="EMBL/GenBank/DDBJ databases">
        <title>Natronospirillum operosus gen. nov., sp. nov., a haloalkaliphilic satellite isolated from decaying biomass of laboratory culture of cyanobacterium Geitlerinema sp. and proposal of Natronospirillaceae fam. nov. and Saccharospirillaceae fam. nov.</title>
        <authorList>
            <person name="Kevbrin V."/>
            <person name="Boltyanskaya Y."/>
            <person name="Koziaeva V."/>
            <person name="Grouzdev D.S."/>
            <person name="Park M."/>
            <person name="Cho J."/>
        </authorList>
    </citation>
    <scope>NUCLEOTIDE SEQUENCE [LARGE SCALE GENOMIC DNA]</scope>
    <source>
        <strain evidence="5 6">G-116</strain>
    </source>
</reference>
<protein>
    <submittedName>
        <fullName evidence="5">Glycosyltransferase</fullName>
    </submittedName>
</protein>
<keyword evidence="2" id="KW-0328">Glycosyltransferase</keyword>
<evidence type="ECO:0000313" key="5">
    <source>
        <dbReference type="EMBL" id="TGG95258.1"/>
    </source>
</evidence>
<dbReference type="RefSeq" id="WP_135480781.1">
    <property type="nucleotide sequence ID" value="NZ_SRMF01000001.1"/>
</dbReference>
<dbReference type="EMBL" id="SRMF01000001">
    <property type="protein sequence ID" value="TGG95258.1"/>
    <property type="molecule type" value="Genomic_DNA"/>
</dbReference>
<evidence type="ECO:0000256" key="3">
    <source>
        <dbReference type="ARBA" id="ARBA00022679"/>
    </source>
</evidence>
<dbReference type="InterPro" id="IPR001173">
    <property type="entry name" value="Glyco_trans_2-like"/>
</dbReference>
<organism evidence="5 6">
    <name type="scientific">Natronospirillum operosum</name>
    <dbReference type="NCBI Taxonomy" id="2759953"/>
    <lineage>
        <taxon>Bacteria</taxon>
        <taxon>Pseudomonadati</taxon>
        <taxon>Pseudomonadota</taxon>
        <taxon>Gammaproteobacteria</taxon>
        <taxon>Oceanospirillales</taxon>
        <taxon>Natronospirillaceae</taxon>
        <taxon>Natronospirillum</taxon>
    </lineage>
</organism>
<evidence type="ECO:0000313" key="6">
    <source>
        <dbReference type="Proteomes" id="UP000297475"/>
    </source>
</evidence>
<dbReference type="InterPro" id="IPR029044">
    <property type="entry name" value="Nucleotide-diphossugar_trans"/>
</dbReference>
<dbReference type="AlphaFoldDB" id="A0A4Z0WF57"/>
<keyword evidence="3 5" id="KW-0808">Transferase</keyword>
<feature type="domain" description="Glycosyltransferase 2-like" evidence="4">
    <location>
        <begin position="4"/>
        <end position="169"/>
    </location>
</feature>
<dbReference type="PANTHER" id="PTHR43685:SF5">
    <property type="entry name" value="GLYCOSYLTRANSFERASE EPSE-RELATED"/>
    <property type="match status" value="1"/>
</dbReference>
<proteinExistence type="inferred from homology"/>
<dbReference type="GO" id="GO:0016757">
    <property type="term" value="F:glycosyltransferase activity"/>
    <property type="evidence" value="ECO:0007669"/>
    <property type="project" value="UniProtKB-KW"/>
</dbReference>
<dbReference type="SUPFAM" id="SSF53448">
    <property type="entry name" value="Nucleotide-diphospho-sugar transferases"/>
    <property type="match status" value="1"/>
</dbReference>
<comment type="caution">
    <text evidence="5">The sequence shown here is derived from an EMBL/GenBank/DDBJ whole genome shotgun (WGS) entry which is preliminary data.</text>
</comment>
<dbReference type="Proteomes" id="UP000297475">
    <property type="component" value="Unassembled WGS sequence"/>
</dbReference>
<evidence type="ECO:0000256" key="1">
    <source>
        <dbReference type="ARBA" id="ARBA00006739"/>
    </source>
</evidence>
<accession>A0A4Z0WF57</accession>
<dbReference type="InterPro" id="IPR050834">
    <property type="entry name" value="Glycosyltransf_2"/>
</dbReference>
<dbReference type="OrthoDB" id="9786172at2"/>
<sequence>MRFSVLISIYCEENPEFLSQALLSIWDNQNIKPNQIVLVKDGPLTPDLNAEIGQWQNKLGDTLVSIQLAENVGLGAALNAGLEACEHELVARMDTDDVSMPERFEKQVRFMQAYPDVTASSAGLEEWSEDLNSRIGKRTLPVDPELLKIFAKKRSPLSHPLAMYRKSAVLAVGGYPPLRKSQDYALWSLLLVKGYKLANLPDVLLKMRTGDDFFVRRGAGFLKHELALLRFQKEIGFLNMREFLINCLLKSVLRLSPSFFKKFAYRNLR</sequence>
<evidence type="ECO:0000256" key="2">
    <source>
        <dbReference type="ARBA" id="ARBA00022676"/>
    </source>
</evidence>
<dbReference type="PANTHER" id="PTHR43685">
    <property type="entry name" value="GLYCOSYLTRANSFERASE"/>
    <property type="match status" value="1"/>
</dbReference>
<keyword evidence="6" id="KW-1185">Reference proteome</keyword>